<organism evidence="2">
    <name type="scientific">Ascaris suum</name>
    <name type="common">Pig roundworm</name>
    <name type="synonym">Ascaris lumbricoides</name>
    <dbReference type="NCBI Taxonomy" id="6253"/>
    <lineage>
        <taxon>Eukaryota</taxon>
        <taxon>Metazoa</taxon>
        <taxon>Ecdysozoa</taxon>
        <taxon>Nematoda</taxon>
        <taxon>Chromadorea</taxon>
        <taxon>Rhabditida</taxon>
        <taxon>Spirurina</taxon>
        <taxon>Ascaridomorpha</taxon>
        <taxon>Ascaridoidea</taxon>
        <taxon>Ascarididae</taxon>
        <taxon>Ascaris</taxon>
    </lineage>
</organism>
<protein>
    <submittedName>
        <fullName evidence="2">Condensin-2 complex subunit G2</fullName>
    </submittedName>
</protein>
<dbReference type="GO" id="GO:0005634">
    <property type="term" value="C:nucleus"/>
    <property type="evidence" value="ECO:0007669"/>
    <property type="project" value="InterPro"/>
</dbReference>
<proteinExistence type="evidence at transcript level"/>
<dbReference type="GO" id="GO:0000796">
    <property type="term" value="C:condensin complex"/>
    <property type="evidence" value="ECO:0007669"/>
    <property type="project" value="TreeGrafter"/>
</dbReference>
<sequence length="1011" mass="114767">MRNKSTESEKNREESNNEGRKEYQFGDYSEALAKAFIPARGQKSLIKKLYSDCDQVMAGCSVKELREVIHHPTFLASIEGRKLLAVFASKIGITKLWKNIKGVIFKPDTTSVLCEHYGEVLLWIWKKADDDKALMELENCLTDATYYSLCSEANIARKFAALMRPMRKGTNTEIDNMVFRIMRPTLWRCLKARNAKVRLNAIVLLTMFYPILTDDDVENEEYLERQREAFREFLFDDSYAVRIVACKSALSILASYWITFDNAYIGELLTKVVDNLSKDSIVSVRVAVFESLQFLLPCPQAVNALEHALKCLVPRGINDNSERVRLAAFQLLTMLGKHRFIRFWNVVDMKLILQCFEVEESESVRKQITKLLLPSFKSMVVDADESIRRIIFMGTITRSGALSFHHLIVTMKLITVEQALEHVQMLAIALCKMLRPVSSPNASSTSIGDLSLSVTSSSASAAPLVIDADEKDESEGAQQWRACALLLECLVVMWMALRKRIQGDSLKTERIRTTNILSKLFKMLFTGFKNSSIIESIMALGSALSEQTDVSVVILRELLSGEPIDESRLLPYLEVASSWQFSSILDFVYSGLHTIASLTNGSRMSIKQSKRRNCSRKYSLSRALQYLELVLKSPTMQQNLIANHYTYTEMFHAALLPLNNLIEAKLDDTSGNVFKDRCQQIPVGDILRAYEIRHALSIIILNTLRDEEKRRQMEELLEEDAAWIVDTVMAKLVSRNEPDEAMFLVNFCQNALRLFSYHVESYPHSARFKRTVADSAVVLASKETPAVFITSVLKTLKNLCRAADDRDDEELVLETIVPLTRSCLLWMSERIDDDDFDMKGCSEAFLSLVRVLKEQGRLSQNAVIEYAKCIISATVPVLMQINENELDIVDPQDHGFIVPRLVELLLQRIAVKSPLIHSATMDVLLSMIKSKALVDRYDDSDVLHVYGAVTQLVLLSKPGKEQLGGAMTLGMERYMSQRAACMEAICKRMEELEKPIKTRQLHDRMIQLCRQ</sequence>
<dbReference type="InterPro" id="IPR016024">
    <property type="entry name" value="ARM-type_fold"/>
</dbReference>
<dbReference type="AlphaFoldDB" id="F1KTV9"/>
<accession>F1KTV9</accession>
<dbReference type="Gene3D" id="1.25.10.10">
    <property type="entry name" value="Leucine-rich Repeat Variant"/>
    <property type="match status" value="1"/>
</dbReference>
<name>F1KTV9_ASCSU</name>
<evidence type="ECO:0000313" key="2">
    <source>
        <dbReference type="EMBL" id="ADY41313.1"/>
    </source>
</evidence>
<dbReference type="EMBL" id="JI165787">
    <property type="protein sequence ID" value="ADY41313.1"/>
    <property type="molecule type" value="mRNA"/>
</dbReference>
<dbReference type="Pfam" id="PF12422">
    <property type="entry name" value="Condensin2nSMC"/>
    <property type="match status" value="1"/>
</dbReference>
<dbReference type="SUPFAM" id="SSF48371">
    <property type="entry name" value="ARM repeat"/>
    <property type="match status" value="1"/>
</dbReference>
<feature type="region of interest" description="Disordered" evidence="1">
    <location>
        <begin position="1"/>
        <end position="22"/>
    </location>
</feature>
<dbReference type="PANTHER" id="PTHR16199:SF4">
    <property type="entry name" value="CONDENSIN-2 COMPLEX SUBUNIT G2"/>
    <property type="match status" value="1"/>
</dbReference>
<dbReference type="PANTHER" id="PTHR16199">
    <property type="entry name" value="CONDENSIN-2 COMPLEX SUBUNIT G2"/>
    <property type="match status" value="1"/>
</dbReference>
<evidence type="ECO:0000256" key="1">
    <source>
        <dbReference type="SAM" id="MobiDB-lite"/>
    </source>
</evidence>
<dbReference type="InterPro" id="IPR011989">
    <property type="entry name" value="ARM-like"/>
</dbReference>
<dbReference type="InterPro" id="IPR024741">
    <property type="entry name" value="Condensin2_G2"/>
</dbReference>
<reference evidence="2" key="1">
    <citation type="journal article" date="2011" name="Genome Res.">
        <title>Deep small RNA sequencing from the nematode Ascaris reveals conservation, functional diversification, and novel developmental profiles.</title>
        <authorList>
            <person name="Wang J."/>
            <person name="Czech B."/>
            <person name="Crunk A."/>
            <person name="Wallace A."/>
            <person name="Mitreva M."/>
            <person name="Hannon G.J."/>
            <person name="Davis R.E."/>
        </authorList>
    </citation>
    <scope>NUCLEOTIDE SEQUENCE</scope>
</reference>
<dbReference type="GO" id="GO:0000070">
    <property type="term" value="P:mitotic sister chromatid segregation"/>
    <property type="evidence" value="ECO:0007669"/>
    <property type="project" value="TreeGrafter"/>
</dbReference>